<evidence type="ECO:0000256" key="1">
    <source>
        <dbReference type="SAM" id="MobiDB-lite"/>
    </source>
</evidence>
<keyword evidence="2" id="KW-1133">Transmembrane helix</keyword>
<reference evidence="3" key="2">
    <citation type="submission" date="2025-09" db="UniProtKB">
        <authorList>
            <consortium name="Ensembl"/>
        </authorList>
    </citation>
    <scope>IDENTIFICATION</scope>
</reference>
<feature type="region of interest" description="Disordered" evidence="1">
    <location>
        <begin position="194"/>
        <end position="214"/>
    </location>
</feature>
<dbReference type="OMA" id="TINSWGK"/>
<feature type="transmembrane region" description="Helical" evidence="2">
    <location>
        <begin position="74"/>
        <end position="97"/>
    </location>
</feature>
<keyword evidence="4" id="KW-1185">Reference proteome</keyword>
<feature type="compositionally biased region" description="Basic and acidic residues" evidence="1">
    <location>
        <begin position="205"/>
        <end position="214"/>
    </location>
</feature>
<evidence type="ECO:0000313" key="4">
    <source>
        <dbReference type="Proteomes" id="UP000694388"/>
    </source>
</evidence>
<keyword evidence="2" id="KW-0812">Transmembrane</keyword>
<feature type="transmembrane region" description="Helical" evidence="2">
    <location>
        <begin position="40"/>
        <end position="62"/>
    </location>
</feature>
<sequence length="214" mass="22118">MRSSPINLFFKNLPLGVGVFPLGVGVFPLGVGVFPLGVEVFPLGVGVFPLGIGVFPLGVGVFPLGVGFFSMGVGVFPLGVGVFPLGVGVFPLGIGVFPLGVGVFPLGVEVFPLGVEVFPLGSLVKCSWSGVRMAPPSKGSLPKEERPCLQPANPRLCPRPQLPLYGRGGGTINSWGKGEDCLCDPFGNCLQTSPAIPDPFQPSNDLERGATESS</sequence>
<evidence type="ECO:0000313" key="3">
    <source>
        <dbReference type="Ensembl" id="ENSEBUP00000010802.1"/>
    </source>
</evidence>
<accession>A0A8C4Q6K8</accession>
<evidence type="ECO:0000256" key="2">
    <source>
        <dbReference type="SAM" id="Phobius"/>
    </source>
</evidence>
<dbReference type="Ensembl" id="ENSEBUT00000011356.1">
    <property type="protein sequence ID" value="ENSEBUP00000010802.1"/>
    <property type="gene ID" value="ENSEBUG00000006942.1"/>
</dbReference>
<keyword evidence="2" id="KW-0472">Membrane</keyword>
<dbReference type="AlphaFoldDB" id="A0A8C4Q6K8"/>
<protein>
    <submittedName>
        <fullName evidence="3">Uncharacterized protein</fullName>
    </submittedName>
</protein>
<dbReference type="GeneTree" id="ENSGT01070000256872"/>
<organism evidence="3 4">
    <name type="scientific">Eptatretus burgeri</name>
    <name type="common">Inshore hagfish</name>
    <dbReference type="NCBI Taxonomy" id="7764"/>
    <lineage>
        <taxon>Eukaryota</taxon>
        <taxon>Metazoa</taxon>
        <taxon>Chordata</taxon>
        <taxon>Craniata</taxon>
        <taxon>Vertebrata</taxon>
        <taxon>Cyclostomata</taxon>
        <taxon>Myxini</taxon>
        <taxon>Myxiniformes</taxon>
        <taxon>Myxinidae</taxon>
        <taxon>Eptatretinae</taxon>
        <taxon>Eptatretus</taxon>
    </lineage>
</organism>
<reference evidence="3" key="1">
    <citation type="submission" date="2025-08" db="UniProtKB">
        <authorList>
            <consortium name="Ensembl"/>
        </authorList>
    </citation>
    <scope>IDENTIFICATION</scope>
</reference>
<dbReference type="Proteomes" id="UP000694388">
    <property type="component" value="Unplaced"/>
</dbReference>
<name>A0A8C4Q6K8_EPTBU</name>
<feature type="transmembrane region" description="Helical" evidence="2">
    <location>
        <begin position="12"/>
        <end position="34"/>
    </location>
</feature>
<proteinExistence type="predicted"/>